<comment type="caution">
    <text evidence="2">The sequence shown here is derived from an EMBL/GenBank/DDBJ whole genome shotgun (WGS) entry which is preliminary data.</text>
</comment>
<dbReference type="EMBL" id="JAHWGI010001297">
    <property type="protein sequence ID" value="KAK3927621.1"/>
    <property type="molecule type" value="Genomic_DNA"/>
</dbReference>
<protein>
    <submittedName>
        <fullName evidence="2">ATP-dependent zinc metalloprotease FtsH 2</fullName>
    </submittedName>
</protein>
<reference evidence="2" key="2">
    <citation type="journal article" date="2023" name="BMC Genomics">
        <title>Pest status, molecular evolution, and epigenetic factors derived from the genome assembly of Frankliniella fusca, a thysanopteran phytovirus vector.</title>
        <authorList>
            <person name="Catto M.A."/>
            <person name="Labadie P.E."/>
            <person name="Jacobson A.L."/>
            <person name="Kennedy G.G."/>
            <person name="Srinivasan R."/>
            <person name="Hunt B.G."/>
        </authorList>
    </citation>
    <scope>NUCLEOTIDE SEQUENCE</scope>
    <source>
        <strain evidence="2">PL_HMW_Pooled</strain>
    </source>
</reference>
<keyword evidence="3" id="KW-1185">Reference proteome</keyword>
<evidence type="ECO:0000313" key="3">
    <source>
        <dbReference type="Proteomes" id="UP001219518"/>
    </source>
</evidence>
<sequence>EYDEFVEEVETLDEVSTYLAELAAVTKDVDSDSIMRWWAERNDLSKSMERGEDDNCYYSFKLAV</sequence>
<gene>
    <name evidence="1" type="ORF">KUF71_015906</name>
    <name evidence="2" type="ORF">KUF71_015922</name>
</gene>
<dbReference type="Proteomes" id="UP001219518">
    <property type="component" value="Unassembled WGS sequence"/>
</dbReference>
<evidence type="ECO:0000313" key="2">
    <source>
        <dbReference type="EMBL" id="KAK3927637.1"/>
    </source>
</evidence>
<name>A0AAE1LRG0_9NEOP</name>
<organism evidence="2 3">
    <name type="scientific">Frankliniella fusca</name>
    <dbReference type="NCBI Taxonomy" id="407009"/>
    <lineage>
        <taxon>Eukaryota</taxon>
        <taxon>Metazoa</taxon>
        <taxon>Ecdysozoa</taxon>
        <taxon>Arthropoda</taxon>
        <taxon>Hexapoda</taxon>
        <taxon>Insecta</taxon>
        <taxon>Pterygota</taxon>
        <taxon>Neoptera</taxon>
        <taxon>Paraneoptera</taxon>
        <taxon>Thysanoptera</taxon>
        <taxon>Terebrantia</taxon>
        <taxon>Thripoidea</taxon>
        <taxon>Thripidae</taxon>
        <taxon>Frankliniella</taxon>
    </lineage>
</organism>
<keyword evidence="2" id="KW-0378">Hydrolase</keyword>
<proteinExistence type="predicted"/>
<reference evidence="2" key="1">
    <citation type="submission" date="2021-07" db="EMBL/GenBank/DDBJ databases">
        <authorList>
            <person name="Catto M.A."/>
            <person name="Jacobson A."/>
            <person name="Kennedy G."/>
            <person name="Labadie P."/>
            <person name="Hunt B.G."/>
            <person name="Srinivasan R."/>
        </authorList>
    </citation>
    <scope>NUCLEOTIDE SEQUENCE</scope>
    <source>
        <strain evidence="2">PL_HMW_Pooled</strain>
        <tissue evidence="2">Head</tissue>
    </source>
</reference>
<feature type="non-terminal residue" evidence="2">
    <location>
        <position position="1"/>
    </location>
</feature>
<keyword evidence="2" id="KW-0645">Protease</keyword>
<dbReference type="GO" id="GO:0008237">
    <property type="term" value="F:metallopeptidase activity"/>
    <property type="evidence" value="ECO:0007669"/>
    <property type="project" value="UniProtKB-KW"/>
</dbReference>
<evidence type="ECO:0000313" key="1">
    <source>
        <dbReference type="EMBL" id="KAK3927621.1"/>
    </source>
</evidence>
<dbReference type="AlphaFoldDB" id="A0AAE1LRG0"/>
<keyword evidence="2" id="KW-0482">Metalloprotease</keyword>
<dbReference type="EMBL" id="JAHWGI010001299">
    <property type="protein sequence ID" value="KAK3927637.1"/>
    <property type="molecule type" value="Genomic_DNA"/>
</dbReference>
<accession>A0AAE1LRG0</accession>